<name>A0A060CIA4_SHFV</name>
<dbReference type="GeneID" id="22220026"/>
<dbReference type="Proteomes" id="UP000106311">
    <property type="component" value="Segment"/>
</dbReference>
<protein>
    <submittedName>
        <fullName evidence="2">Non-glycosylated minor structural protein E</fullName>
    </submittedName>
    <submittedName>
        <fullName evidence="1">Nonglycosylated minor structural protein</fullName>
    </submittedName>
</protein>
<reference evidence="1 5" key="4">
    <citation type="journal article" date="2014" name="J. Virol.">
        <title>Functional analyses of the three simian hemorrhagic fever virus nonstructural protein 1 papain-like proteases.</title>
        <authorList>
            <person name="Vatter H.A."/>
            <person name="Di H."/>
            <person name="Donaldson E.F."/>
            <person name="Radu G.U."/>
            <person name="Maines T.R."/>
            <person name="Brinton M.A."/>
        </authorList>
    </citation>
    <scope>NUCLEOTIDE SEQUENCE [LARGE SCALE GENOMIC DNA]</scope>
    <source>
        <strain evidence="1">LVR 42-0/M6941</strain>
    </source>
</reference>
<proteinExistence type="predicted"/>
<organism evidence="1 5">
    <name type="scientific">Simian hemorrhagic fever virus</name>
    <name type="common">SHFV</name>
    <dbReference type="NCBI Taxonomy" id="38143"/>
    <lineage>
        <taxon>Viruses</taxon>
        <taxon>Riboviria</taxon>
        <taxon>Orthornavirae</taxon>
        <taxon>Pisuviricota</taxon>
        <taxon>Pisoniviricetes</taxon>
        <taxon>Nidovirales</taxon>
        <taxon>Arnidovirineae</taxon>
        <taxon>Arteriviridae</taxon>
        <taxon>Simarterivirinae</taxon>
        <taxon>Deltaarterivirus</taxon>
        <taxon>Hedartevirus</taxon>
        <taxon>Deltaarterivirus hemfev</taxon>
    </lineage>
</organism>
<dbReference type="EMBL" id="AF180391">
    <property type="protein sequence ID" value="AIA96356.1"/>
    <property type="molecule type" value="Genomic_RNA"/>
</dbReference>
<evidence type="ECO:0000313" key="5">
    <source>
        <dbReference type="Proteomes" id="UP000106311"/>
    </source>
</evidence>
<accession>A0A060CIA4</accession>
<keyword evidence="5" id="KW-1185">Reference proteome</keyword>
<reference evidence="1 5" key="2">
    <citation type="journal article" date="1995" name="Virology">
        <title>Analysis of simian hemorrhagic fever virus (SHFV) subgenomic RNAs, junction sequences, and 5' leader.</title>
        <authorList>
            <person name="Zeng L."/>
            <person name="Godeny E.K."/>
            <person name="Methven S.L."/>
            <person name="Brinton M.A."/>
        </authorList>
    </citation>
    <scope>NUCLEOTIDE SEQUENCE [LARGE SCALE GENOMIC DNA]</scope>
    <source>
        <strain evidence="1">LVR 42-0/M6941</strain>
    </source>
</reference>
<reference evidence="1 5" key="5">
    <citation type="journal article" date="2014" name="Virology">
        <title>Each of the eight simian hemorrhagic fever virus minor structural proteins is functionally important.</title>
        <authorList>
            <person name="Vatter H.A."/>
            <person name="Di H."/>
            <person name="Donaldson E.F."/>
            <person name="Baric R.S."/>
            <person name="Brinton M.A."/>
        </authorList>
    </citation>
    <scope>NUCLEOTIDE SEQUENCE [LARGE SCALE GENOMIC DNA]</scope>
    <source>
        <strain evidence="1">LVR 42-0/M6941</strain>
    </source>
</reference>
<reference evidence="1 5" key="3">
    <citation type="journal article" date="1997" name="Gene">
        <title>Sequence of the 3' end of the simian hemorrhagic fever virus genome.</title>
        <authorList>
            <person name="Smith S.L."/>
            <person name="Wang X."/>
            <person name="Godeny E.K."/>
        </authorList>
    </citation>
    <scope>NUCLEOTIDE SEQUENCE [LARGE SCALE GENOMIC DNA]</scope>
    <source>
        <strain evidence="1">LVR 42-0/M6941</strain>
    </source>
</reference>
<dbReference type="EMBL" id="KM655766">
    <property type="protein sequence ID" value="AIY55136.1"/>
    <property type="molecule type" value="Genomic_RNA"/>
</dbReference>
<reference evidence="4" key="8">
    <citation type="submission" date="2018-03" db="EMBL/GenBank/DDBJ databases">
        <authorList>
            <person name="Cornish J.P."/>
            <person name="Jahrling P.B."/>
            <person name="Johnson R.F."/>
        </authorList>
    </citation>
    <scope>NUCLEOTIDE SEQUENCE</scope>
    <source>
        <strain evidence="4">LVR</strain>
    </source>
</reference>
<evidence type="ECO:0000313" key="1">
    <source>
        <dbReference type="EMBL" id="AIA96356.1"/>
    </source>
</evidence>
<gene>
    <name evidence="1" type="primary">ORF2b'</name>
</gene>
<dbReference type="EMBL" id="MH155201">
    <property type="protein sequence ID" value="AZT89158.1"/>
    <property type="molecule type" value="Genomic_RNA"/>
</dbReference>
<evidence type="ECO:0000313" key="4">
    <source>
        <dbReference type="EMBL" id="AZT89158.1"/>
    </source>
</evidence>
<evidence type="ECO:0000313" key="3">
    <source>
        <dbReference type="EMBL" id="AIY55136.1"/>
    </source>
</evidence>
<reference evidence="2" key="6">
    <citation type="journal article" date="2014" name="Virology">
        <title>A simian hemorrhagic fever virus isolate from persistently infected baboons efficiently induces hemorrhagic fever disease in Japanese macaques.</title>
        <authorList>
            <person name="Vatter H.A."/>
            <person name="Donaldson E.F."/>
            <person name="Huynh J."/>
            <person name="Rawlings S."/>
            <person name="Manoharan M."/>
            <person name="Legasse A."/>
            <person name="Planer S."/>
            <person name="Dickerson M.F."/>
            <person name="Lewis A.D."/>
            <person name="Colgin L.M."/>
            <person name="Axthelm M.K."/>
            <person name="Pecotte J.K."/>
            <person name="Baric R.S."/>
            <person name="Wong S.W."/>
            <person name="Brinton M.A."/>
        </authorList>
    </citation>
    <scope>NUCLEOTIDE SEQUENCE</scope>
    <source>
        <strain evidence="2">B11661</strain>
        <strain evidence="3">B11662</strain>
    </source>
</reference>
<sequence length="94" mass="10456">MITPTFILFSEILFPIAKQKLRRGLNILLESLGTINLYLPTTIGFGAFTPSTPFILRQRRVSNITTVTSPSAEVKLAIPPQYTQVLEKSTCLDC</sequence>
<dbReference type="RefSeq" id="YP_009037599.1">
    <property type="nucleotide sequence ID" value="NC_003092.2"/>
</dbReference>
<reference evidence="1 5" key="1">
    <citation type="journal article" date="1995" name="J. Virol.">
        <title>Molecular characterization of the 3' terminus of the simian hemorrhagic fever virus genome.</title>
        <authorList>
            <person name="Godeny E.K."/>
            <person name="Zeng L."/>
            <person name="Smith S.L."/>
            <person name="Brinton M.A."/>
        </authorList>
    </citation>
    <scope>NUCLEOTIDE SEQUENCE [LARGE SCALE GENOMIC DNA]</scope>
    <source>
        <strain evidence="1">LVR 42-0/M6941</strain>
    </source>
</reference>
<evidence type="ECO:0000313" key="2">
    <source>
        <dbReference type="EMBL" id="AIY55132.1"/>
    </source>
</evidence>
<reference evidence="1" key="7">
    <citation type="submission" date="2014-12" db="EMBL/GenBank/DDBJ databases">
        <authorList>
            <person name="Vatter H."/>
            <person name="Di H."/>
            <person name="Donaldson E.F."/>
            <person name="Brinton M.A."/>
        </authorList>
    </citation>
    <scope>NUCLEOTIDE SEQUENCE</scope>
    <source>
        <strain evidence="1">LVR 42-0/M6941</strain>
    </source>
</reference>
<dbReference type="EMBL" id="KM655765">
    <property type="protein sequence ID" value="AIY55132.1"/>
    <property type="molecule type" value="Genomic_RNA"/>
</dbReference>
<organismHost>
    <name type="scientific">Macaca</name>
    <name type="common">macaques</name>
    <dbReference type="NCBI Taxonomy" id="9539"/>
</organismHost>
<organismHost>
    <name type="scientific">Erythrocebus patas</name>
    <name type="common">Red guenon</name>
    <name type="synonym">Cercopithecus patas</name>
    <dbReference type="NCBI Taxonomy" id="9538"/>
</organismHost>
<dbReference type="KEGG" id="vg:22220026"/>